<dbReference type="EMBL" id="JACHOQ010000001">
    <property type="protein sequence ID" value="MBB5738591.1"/>
    <property type="molecule type" value="Genomic_DNA"/>
</dbReference>
<reference evidence="6 7" key="1">
    <citation type="submission" date="2020-08" db="EMBL/GenBank/DDBJ databases">
        <title>Genomic Encyclopedia of Type Strains, Phase IV (KMG-IV): sequencing the most valuable type-strain genomes for metagenomic binning, comparative biology and taxonomic classification.</title>
        <authorList>
            <person name="Goeker M."/>
        </authorList>
    </citation>
    <scope>NUCLEOTIDE SEQUENCE [LARGE SCALE GENOMIC DNA]</scope>
    <source>
        <strain evidence="6 7">DSM 4731</strain>
    </source>
</reference>
<evidence type="ECO:0000256" key="2">
    <source>
        <dbReference type="ARBA" id="ARBA00022692"/>
    </source>
</evidence>
<accession>A0A7W9C460</accession>
<evidence type="ECO:0000256" key="5">
    <source>
        <dbReference type="SAM" id="Phobius"/>
    </source>
</evidence>
<evidence type="ECO:0000256" key="1">
    <source>
        <dbReference type="ARBA" id="ARBA00004370"/>
    </source>
</evidence>
<feature type="transmembrane region" description="Helical" evidence="5">
    <location>
        <begin position="29"/>
        <end position="51"/>
    </location>
</feature>
<protein>
    <submittedName>
        <fullName evidence="6">Type IV secretion system protein VirB3</fullName>
    </submittedName>
</protein>
<dbReference type="RefSeq" id="WP_054766339.1">
    <property type="nucleotide sequence ID" value="NZ_CAJFZW010000014.1"/>
</dbReference>
<keyword evidence="3 5" id="KW-1133">Transmembrane helix</keyword>
<comment type="subcellular location">
    <subcellularLocation>
        <location evidence="1">Membrane</location>
    </subcellularLocation>
</comment>
<evidence type="ECO:0000256" key="3">
    <source>
        <dbReference type="ARBA" id="ARBA00022989"/>
    </source>
</evidence>
<keyword evidence="2 5" id="KW-0812">Transmembrane</keyword>
<evidence type="ECO:0000256" key="4">
    <source>
        <dbReference type="ARBA" id="ARBA00023136"/>
    </source>
</evidence>
<evidence type="ECO:0000313" key="7">
    <source>
        <dbReference type="Proteomes" id="UP000527324"/>
    </source>
</evidence>
<dbReference type="Proteomes" id="UP000527324">
    <property type="component" value="Unassembled WGS sequence"/>
</dbReference>
<gene>
    <name evidence="6" type="ORF">GGQ93_000282</name>
</gene>
<keyword evidence="4 5" id="KW-0472">Membrane</keyword>
<organism evidence="6 7">
    <name type="scientific">Brevundimonas aurantiaca</name>
    <dbReference type="NCBI Taxonomy" id="74316"/>
    <lineage>
        <taxon>Bacteria</taxon>
        <taxon>Pseudomonadati</taxon>
        <taxon>Pseudomonadota</taxon>
        <taxon>Alphaproteobacteria</taxon>
        <taxon>Caulobacterales</taxon>
        <taxon>Caulobacteraceae</taxon>
        <taxon>Brevundimonas</taxon>
    </lineage>
</organism>
<dbReference type="GO" id="GO:0016020">
    <property type="term" value="C:membrane"/>
    <property type="evidence" value="ECO:0007669"/>
    <property type="project" value="UniProtKB-SubCell"/>
</dbReference>
<dbReference type="Pfam" id="PF05101">
    <property type="entry name" value="VirB3"/>
    <property type="match status" value="1"/>
</dbReference>
<dbReference type="InterPro" id="IPR007792">
    <property type="entry name" value="T4SS_VirB3/TrbD/AvhB"/>
</dbReference>
<proteinExistence type="predicted"/>
<comment type="caution">
    <text evidence="6">The sequence shown here is derived from an EMBL/GenBank/DDBJ whole genome shotgun (WGS) entry which is preliminary data.</text>
</comment>
<name>A0A7W9C460_9CAUL</name>
<dbReference type="AlphaFoldDB" id="A0A7W9C460"/>
<keyword evidence="7" id="KW-1185">Reference proteome</keyword>
<sequence>MAEERLTEDPLFLACTRPAMVMGVPMEAMGVNVILSGVVFLVGGSLLYLLVAPALHLVFRAICRADHNAFRLLFLYVDTKGRCRNGALWGGSSVSPLPLVRRYRPVEVLRG</sequence>
<evidence type="ECO:0000313" key="6">
    <source>
        <dbReference type="EMBL" id="MBB5738591.1"/>
    </source>
</evidence>